<keyword evidence="3" id="KW-1185">Reference proteome</keyword>
<proteinExistence type="predicted"/>
<keyword evidence="1" id="KW-0812">Transmembrane</keyword>
<dbReference type="AlphaFoldDB" id="A3MVB2"/>
<dbReference type="Proteomes" id="UP000001431">
    <property type="component" value="Chromosome"/>
</dbReference>
<dbReference type="EMBL" id="CP000561">
    <property type="protein sequence ID" value="ABO08579.1"/>
    <property type="molecule type" value="Genomic_DNA"/>
</dbReference>
<keyword evidence="1" id="KW-1133">Transmembrane helix</keyword>
<feature type="transmembrane region" description="Helical" evidence="1">
    <location>
        <begin position="730"/>
        <end position="754"/>
    </location>
</feature>
<name>A3MVB2_PYRCJ</name>
<protein>
    <recommendedName>
        <fullName evidence="4">Bacterial Ig-like domain-containing protein</fullName>
    </recommendedName>
</protein>
<accession>A3MVB2</accession>
<evidence type="ECO:0008006" key="4">
    <source>
        <dbReference type="Google" id="ProtNLM"/>
    </source>
</evidence>
<dbReference type="KEGG" id="pcl:Pcal_1154"/>
<reference evidence="2" key="1">
    <citation type="submission" date="2007-02" db="EMBL/GenBank/DDBJ databases">
        <title>Complete sequence of Pyrobaculum calidifontis JCM 11548.</title>
        <authorList>
            <consortium name="US DOE Joint Genome Institute"/>
            <person name="Copeland A."/>
            <person name="Lucas S."/>
            <person name="Lapidus A."/>
            <person name="Barry K."/>
            <person name="Glavina del Rio T."/>
            <person name="Dalin E."/>
            <person name="Tice H."/>
            <person name="Pitluck S."/>
            <person name="Chain P."/>
            <person name="Malfatti S."/>
            <person name="Shin M."/>
            <person name="Vergez L."/>
            <person name="Schmutz J."/>
            <person name="Larimer F."/>
            <person name="Land M."/>
            <person name="Hauser L."/>
            <person name="Kyrpides N."/>
            <person name="Mikhailova N."/>
            <person name="Cozen A.E."/>
            <person name="Fitz-Gibbon S.T."/>
            <person name="House C.H."/>
            <person name="Saltikov C."/>
            <person name="Lowe T.M."/>
            <person name="Richardson P."/>
        </authorList>
    </citation>
    <scope>NUCLEOTIDE SEQUENCE [LARGE SCALE GENOMIC DNA]</scope>
    <source>
        <strain evidence="2">JCM 11548</strain>
    </source>
</reference>
<dbReference type="STRING" id="410359.Pcal_1154"/>
<evidence type="ECO:0000313" key="3">
    <source>
        <dbReference type="Proteomes" id="UP000001431"/>
    </source>
</evidence>
<gene>
    <name evidence="2" type="ordered locus">Pcal_1154</name>
</gene>
<dbReference type="HOGENOM" id="CLU_348732_0_0_2"/>
<organism evidence="2 3">
    <name type="scientific">Pyrobaculum calidifontis (strain DSM 21063 / JCM 11548 / VA1)</name>
    <dbReference type="NCBI Taxonomy" id="410359"/>
    <lineage>
        <taxon>Archaea</taxon>
        <taxon>Thermoproteota</taxon>
        <taxon>Thermoprotei</taxon>
        <taxon>Thermoproteales</taxon>
        <taxon>Thermoproteaceae</taxon>
        <taxon>Pyrobaculum</taxon>
    </lineage>
</organism>
<evidence type="ECO:0000256" key="1">
    <source>
        <dbReference type="SAM" id="Phobius"/>
    </source>
</evidence>
<dbReference type="eggNOG" id="arCOG02487">
    <property type="taxonomic scope" value="Archaea"/>
</dbReference>
<sequence>MERAVVDFQIALRDRVIIGLKPTASDYVLLKIGNTTHQLRVRAECNITIEAANLTSRLAVAANATCAGPLSIYVNGTWASRGRVDYVPEYAGVYVVTASNGVFYEKARVVVLPNATVRGNVFGEVMEIRLSPPPRAGLLRLGPATVQAASSVSIDTWGLGAGNYTLALYMGAWYNLTTVTVKKAVPNLELDYKPEYIYGEPISISARVYVGKREYRGVVQLSVGGRLLTGFSPASFTLPLLDAGVYQLVAAVQGDRNVTSLSRTFQLRIAPAPVSIELRINGTYLSPYVVNYGKILAVDALARSLVKPLGTVELYLNGTPVKPLVDTLRLRPGVYNLTAVFKPATGNFRPASASAQILVIPSPPEVSINRTFSTVFGQPLAIAFSVSLYGRPINATAYVEVSGRNYYANFTVAVVNGLGKVVLRDIPAGVYSGLVTVAGIGLSPQSKPFTVFVSSALVKVALTAPTRGVYGEAVPIRASIYPPWVRGVLYVEVNKTVVYAGNSSAYSGLWLPPRGGVYQISARFESLDPNYSGAENVTYIFIDRAQCTIRFSLRGPFSPEGAAYVLRRYVVEVGTDLPAKIYVNGTAAGAAVLFNRTGVYNVTVYFPGDARYYPCSSSEAVVVVKNPSSVEISSPRRISTVDASLPISITVSSPVGQRYGDVVVYKVNKSANTTEVETVFVNGSAYVYLRFQAPGVYEIAAEYLGNEFNMPSRSNVVVVTVERSVLGIPIFLLSIYLGSLGAGIAAAAVVRWFFRKSV</sequence>
<evidence type="ECO:0000313" key="2">
    <source>
        <dbReference type="EMBL" id="ABO08579.1"/>
    </source>
</evidence>
<keyword evidence="1" id="KW-0472">Membrane</keyword>